<accession>A0ABV9HST5</accession>
<dbReference type="Gene3D" id="3.10.450.50">
    <property type="match status" value="1"/>
</dbReference>
<sequence length="124" mass="14102">MDDAVHNDIPKERIKEICLSYLRRYEEKDLNGIEKLFSDAIVLRDWKIRVTGKQNALLETRKNFAAVNSLKIEVLSTYQNENTVAAELKITIDATEELYVVDVITIDTASKIASIRAYLGRGDV</sequence>
<dbReference type="EMBL" id="JBHSFV010000002">
    <property type="protein sequence ID" value="MFC4633217.1"/>
    <property type="molecule type" value="Genomic_DNA"/>
</dbReference>
<evidence type="ECO:0000259" key="1">
    <source>
        <dbReference type="Pfam" id="PF12680"/>
    </source>
</evidence>
<comment type="caution">
    <text evidence="2">The sequence shown here is derived from an EMBL/GenBank/DDBJ whole genome shotgun (WGS) entry which is preliminary data.</text>
</comment>
<gene>
    <name evidence="2" type="ORF">ACFO3O_04825</name>
</gene>
<evidence type="ECO:0000313" key="2">
    <source>
        <dbReference type="EMBL" id="MFC4633217.1"/>
    </source>
</evidence>
<keyword evidence="3" id="KW-1185">Reference proteome</keyword>
<name>A0ABV9HST5_9FLAO</name>
<dbReference type="Proteomes" id="UP001596043">
    <property type="component" value="Unassembled WGS sequence"/>
</dbReference>
<evidence type="ECO:0000313" key="3">
    <source>
        <dbReference type="Proteomes" id="UP001596043"/>
    </source>
</evidence>
<dbReference type="Pfam" id="PF12680">
    <property type="entry name" value="SnoaL_2"/>
    <property type="match status" value="1"/>
</dbReference>
<proteinExistence type="predicted"/>
<dbReference type="RefSeq" id="WP_379977412.1">
    <property type="nucleotide sequence ID" value="NZ_JBHSFV010000002.1"/>
</dbReference>
<dbReference type="InterPro" id="IPR037401">
    <property type="entry name" value="SnoaL-like"/>
</dbReference>
<dbReference type="InterPro" id="IPR032710">
    <property type="entry name" value="NTF2-like_dom_sf"/>
</dbReference>
<organism evidence="2 3">
    <name type="scientific">Dokdonia ponticola</name>
    <dbReference type="NCBI Taxonomy" id="2041041"/>
    <lineage>
        <taxon>Bacteria</taxon>
        <taxon>Pseudomonadati</taxon>
        <taxon>Bacteroidota</taxon>
        <taxon>Flavobacteriia</taxon>
        <taxon>Flavobacteriales</taxon>
        <taxon>Flavobacteriaceae</taxon>
        <taxon>Dokdonia</taxon>
    </lineage>
</organism>
<dbReference type="SUPFAM" id="SSF54427">
    <property type="entry name" value="NTF2-like"/>
    <property type="match status" value="1"/>
</dbReference>
<reference evidence="3" key="1">
    <citation type="journal article" date="2019" name="Int. J. Syst. Evol. Microbiol.">
        <title>The Global Catalogue of Microorganisms (GCM) 10K type strain sequencing project: providing services to taxonomists for standard genome sequencing and annotation.</title>
        <authorList>
            <consortium name="The Broad Institute Genomics Platform"/>
            <consortium name="The Broad Institute Genome Sequencing Center for Infectious Disease"/>
            <person name="Wu L."/>
            <person name="Ma J."/>
        </authorList>
    </citation>
    <scope>NUCLEOTIDE SEQUENCE [LARGE SCALE GENOMIC DNA]</scope>
    <source>
        <strain evidence="3">YJ-61-S</strain>
    </source>
</reference>
<feature type="domain" description="SnoaL-like" evidence="1">
    <location>
        <begin position="21"/>
        <end position="106"/>
    </location>
</feature>
<protein>
    <submittedName>
        <fullName evidence="2">Nuclear transport factor 2 family protein</fullName>
    </submittedName>
</protein>